<evidence type="ECO:0000313" key="1">
    <source>
        <dbReference type="EMBL" id="GGA85224.1"/>
    </source>
</evidence>
<dbReference type="InterPro" id="IPR012334">
    <property type="entry name" value="Pectin_lyas_fold"/>
</dbReference>
<proteinExistence type="predicted"/>
<protein>
    <recommendedName>
        <fullName evidence="3">Pectate lyase superfamily protein domain-containing protein</fullName>
    </recommendedName>
</protein>
<reference evidence="1" key="2">
    <citation type="submission" date="2020-09" db="EMBL/GenBank/DDBJ databases">
        <authorList>
            <person name="Sun Q."/>
            <person name="Zhou Y."/>
        </authorList>
    </citation>
    <scope>NUCLEOTIDE SEQUENCE</scope>
    <source>
        <strain evidence="1">CGMCC 1.15448</strain>
    </source>
</reference>
<dbReference type="RefSeq" id="WP_188928263.1">
    <property type="nucleotide sequence ID" value="NZ_BMJC01000001.1"/>
</dbReference>
<dbReference type="AlphaFoldDB" id="A0A8J2U895"/>
<gene>
    <name evidence="1" type="ORF">GCM10011511_05320</name>
</gene>
<reference evidence="1" key="1">
    <citation type="journal article" date="2014" name="Int. J. Syst. Evol. Microbiol.">
        <title>Complete genome sequence of Corynebacterium casei LMG S-19264T (=DSM 44701T), isolated from a smear-ripened cheese.</title>
        <authorList>
            <consortium name="US DOE Joint Genome Institute (JGI-PGF)"/>
            <person name="Walter F."/>
            <person name="Albersmeier A."/>
            <person name="Kalinowski J."/>
            <person name="Ruckert C."/>
        </authorList>
    </citation>
    <scope>NUCLEOTIDE SEQUENCE</scope>
    <source>
        <strain evidence="1">CGMCC 1.15448</strain>
    </source>
</reference>
<sequence length="900" mass="95802">MATSFPTASSLGILANGTDQTSALNTALSNSSYAGIIFDYSPPAAVTINGSVTATGKVLQFLNGSYLTGSGTLNGGFINAPYDAKIWDTTLLVKPQGTTGKYYSLRWSGAIGDGATDDWAAMQNDINICTYNGLRELYLPTGTYRITKGLLFRKDNGGQYQGLTPSSISTAGFLSGINLTGDGIAYDGASGQTSINCANANSFAIGLQKVKGFACKGIYCTGVNTGLNNYTSYQVMEDPSSTFLTNSSRDNINSPHCGMNIDPFGSSSTPSSNMYPDFTGYYVETSSAGSTEVTFEDCVFRYFTVGRVVSINGTLQNGEIVKFGNCWADYNKVSLATGQAQSRSVVCNNDHVWAATMVIYDGRTYGNNEGCPVTSIGLNAAGAVRYLSILSGWISNGLVVKDAHIESMWSLGGNFTNVNGNLRVEDSWINLVGSNHRIGVTPPYSIFNGGTLKITNSYLTNYGADVAAPLSVNCLQAIFEDVFFDFIPINNYGFGITSFKNCFCSSSFGDSDFIGWNFTADLTTSQPLFTTGMKAVLSNGSPGAPSFNKERRKISSIYDGILTGYGSKAPRDVIGAVFSTTVTLTSVTYSTLSGNTAQFSLSTSSVDYKNLMVGDNLLFYTTDEFGNTTALTYFGQVTAISSGTITLGGIAKNLNTTTAYQLFIYRNQYLIPQLILGNVTSGSNVVSNVLIETGTSNVPANVPVYIPHFPLGTYIVSYSSGTAQLTLSNNATITENNVAILSSNWIGEETGGFPNLGNPYNVGYKKGDKIYNSRTDLYPNIVYWECTKSGITNMATLPEFVSYDGTESTTYTASSVTAATADANKIVFLNATANSIVYTINPAAFKNLNQSLFGIIPGANTITITPSSGTINGAASYSLTNNQCIKVYSDGTNLFIVSKS</sequence>
<evidence type="ECO:0000313" key="2">
    <source>
        <dbReference type="Proteomes" id="UP000607559"/>
    </source>
</evidence>
<keyword evidence="2" id="KW-1185">Reference proteome</keyword>
<accession>A0A8J2U895</accession>
<evidence type="ECO:0008006" key="3">
    <source>
        <dbReference type="Google" id="ProtNLM"/>
    </source>
</evidence>
<dbReference type="Proteomes" id="UP000607559">
    <property type="component" value="Unassembled WGS sequence"/>
</dbReference>
<dbReference type="Gene3D" id="2.160.20.10">
    <property type="entry name" value="Single-stranded right-handed beta-helix, Pectin lyase-like"/>
    <property type="match status" value="1"/>
</dbReference>
<comment type="caution">
    <text evidence="1">The sequence shown here is derived from an EMBL/GenBank/DDBJ whole genome shotgun (WGS) entry which is preliminary data.</text>
</comment>
<organism evidence="1 2">
    <name type="scientific">Puia dinghuensis</name>
    <dbReference type="NCBI Taxonomy" id="1792502"/>
    <lineage>
        <taxon>Bacteria</taxon>
        <taxon>Pseudomonadati</taxon>
        <taxon>Bacteroidota</taxon>
        <taxon>Chitinophagia</taxon>
        <taxon>Chitinophagales</taxon>
        <taxon>Chitinophagaceae</taxon>
        <taxon>Puia</taxon>
    </lineage>
</organism>
<name>A0A8J2U895_9BACT</name>
<dbReference type="EMBL" id="BMJC01000001">
    <property type="protein sequence ID" value="GGA85224.1"/>
    <property type="molecule type" value="Genomic_DNA"/>
</dbReference>